<dbReference type="OrthoDB" id="79941at2759"/>
<reference evidence="3 4" key="1">
    <citation type="journal article" date="2018" name="Nat. Ecol. Evol.">
        <title>Shark genomes provide insights into elasmobranch evolution and the origin of vertebrates.</title>
        <authorList>
            <person name="Hara Y"/>
            <person name="Yamaguchi K"/>
            <person name="Onimaru K"/>
            <person name="Kadota M"/>
            <person name="Koyanagi M"/>
            <person name="Keeley SD"/>
            <person name="Tatsumi K"/>
            <person name="Tanaka K"/>
            <person name="Motone F"/>
            <person name="Kageyama Y"/>
            <person name="Nozu R"/>
            <person name="Adachi N"/>
            <person name="Nishimura O"/>
            <person name="Nakagawa R"/>
            <person name="Tanegashima C"/>
            <person name="Kiyatake I"/>
            <person name="Matsumoto R"/>
            <person name="Murakumo K"/>
            <person name="Nishida K"/>
            <person name="Terakita A"/>
            <person name="Kuratani S"/>
            <person name="Sato K"/>
            <person name="Hyodo S Kuraku.S."/>
        </authorList>
    </citation>
    <scope>NUCLEOTIDE SEQUENCE [LARGE SCALE GENOMIC DNA]</scope>
</reference>
<sequence length="176" mass="20364">MEKEEDAIQAIANLDEKEFNGNKLRVQLSRSTYGKSGGQRDVCQRCGRQGHQARDCHSSRHSQYNPQQLQSQYHPSYYSYYDYDYGHGSYYDYYEDYQAAGAAPSYAPLDYVRERSPSRLSTPAPAAAANSCTLYERTRLSPLSLPKYQNEKFVDDSISRYDQFDYDNTTDTRYAQ</sequence>
<evidence type="ECO:0000313" key="4">
    <source>
        <dbReference type="Proteomes" id="UP000288216"/>
    </source>
</evidence>
<dbReference type="STRING" id="75743.A0A401Q203"/>
<keyword evidence="4" id="KW-1185">Reference proteome</keyword>
<keyword evidence="1" id="KW-0479">Metal-binding</keyword>
<dbReference type="GO" id="GO:0003676">
    <property type="term" value="F:nucleic acid binding"/>
    <property type="evidence" value="ECO:0007669"/>
    <property type="project" value="InterPro"/>
</dbReference>
<dbReference type="Pfam" id="PF00098">
    <property type="entry name" value="zf-CCHC"/>
    <property type="match status" value="1"/>
</dbReference>
<accession>A0A401Q203</accession>
<dbReference type="InterPro" id="IPR012677">
    <property type="entry name" value="Nucleotide-bd_a/b_plait_sf"/>
</dbReference>
<dbReference type="AlphaFoldDB" id="A0A401Q203"/>
<protein>
    <recommendedName>
        <fullName evidence="2">CCHC-type domain-containing protein</fullName>
    </recommendedName>
</protein>
<comment type="caution">
    <text evidence="3">The sequence shown here is derived from an EMBL/GenBank/DDBJ whole genome shotgun (WGS) entry which is preliminary data.</text>
</comment>
<dbReference type="PROSITE" id="PS50158">
    <property type="entry name" value="ZF_CCHC"/>
    <property type="match status" value="1"/>
</dbReference>
<proteinExistence type="predicted"/>
<organism evidence="3 4">
    <name type="scientific">Scyliorhinus torazame</name>
    <name type="common">Cloudy catshark</name>
    <name type="synonym">Catulus torazame</name>
    <dbReference type="NCBI Taxonomy" id="75743"/>
    <lineage>
        <taxon>Eukaryota</taxon>
        <taxon>Metazoa</taxon>
        <taxon>Chordata</taxon>
        <taxon>Craniata</taxon>
        <taxon>Vertebrata</taxon>
        <taxon>Chondrichthyes</taxon>
        <taxon>Elasmobranchii</taxon>
        <taxon>Galeomorphii</taxon>
        <taxon>Galeoidea</taxon>
        <taxon>Carcharhiniformes</taxon>
        <taxon>Scyliorhinidae</taxon>
        <taxon>Scyliorhinus</taxon>
    </lineage>
</organism>
<evidence type="ECO:0000313" key="3">
    <source>
        <dbReference type="EMBL" id="GCB79459.1"/>
    </source>
</evidence>
<dbReference type="InterPro" id="IPR001878">
    <property type="entry name" value="Znf_CCHC"/>
</dbReference>
<keyword evidence="1" id="KW-0862">Zinc</keyword>
<dbReference type="Gene3D" id="3.30.70.330">
    <property type="match status" value="1"/>
</dbReference>
<gene>
    <name evidence="3" type="ORF">scyTo_0020781</name>
</gene>
<evidence type="ECO:0000256" key="1">
    <source>
        <dbReference type="PROSITE-ProRule" id="PRU00047"/>
    </source>
</evidence>
<dbReference type="EMBL" id="BFAA01017321">
    <property type="protein sequence ID" value="GCB79459.1"/>
    <property type="molecule type" value="Genomic_DNA"/>
</dbReference>
<name>A0A401Q203_SCYTO</name>
<keyword evidence="1" id="KW-0863">Zinc-finger</keyword>
<dbReference type="Proteomes" id="UP000288216">
    <property type="component" value="Unassembled WGS sequence"/>
</dbReference>
<dbReference type="GO" id="GO:0008270">
    <property type="term" value="F:zinc ion binding"/>
    <property type="evidence" value="ECO:0007669"/>
    <property type="project" value="UniProtKB-KW"/>
</dbReference>
<feature type="domain" description="CCHC-type" evidence="2">
    <location>
        <begin position="43"/>
        <end position="56"/>
    </location>
</feature>
<evidence type="ECO:0000259" key="2">
    <source>
        <dbReference type="PROSITE" id="PS50158"/>
    </source>
</evidence>